<accession>A0A4S1X877</accession>
<dbReference type="Gene3D" id="2.30.270.10">
    <property type="entry name" value="duf1285 protein"/>
    <property type="match status" value="1"/>
</dbReference>
<organism evidence="3 4">
    <name type="scientific">Sphingomonas gei</name>
    <dbReference type="NCBI Taxonomy" id="1395960"/>
    <lineage>
        <taxon>Bacteria</taxon>
        <taxon>Pseudomonadati</taxon>
        <taxon>Pseudomonadota</taxon>
        <taxon>Alphaproteobacteria</taxon>
        <taxon>Sphingomonadales</taxon>
        <taxon>Sphingomonadaceae</taxon>
        <taxon>Sphingomonas</taxon>
    </lineage>
</organism>
<dbReference type="InterPro" id="IPR048341">
    <property type="entry name" value="DUF1285_N"/>
</dbReference>
<dbReference type="RefSeq" id="WP_135964927.1">
    <property type="nucleotide sequence ID" value="NZ_SRXT01000006.1"/>
</dbReference>
<proteinExistence type="predicted"/>
<dbReference type="InterPro" id="IPR010707">
    <property type="entry name" value="DUF1285"/>
</dbReference>
<dbReference type="OrthoDB" id="3078366at2"/>
<comment type="caution">
    <text evidence="3">The sequence shown here is derived from an EMBL/GenBank/DDBJ whole genome shotgun (WGS) entry which is preliminary data.</text>
</comment>
<dbReference type="InterPro" id="IPR023361">
    <property type="entry name" value="DUF1285_beta_roll_sf"/>
</dbReference>
<feature type="domain" description="DUF1285" evidence="1">
    <location>
        <begin position="27"/>
        <end position="94"/>
    </location>
</feature>
<sequence length="188" mass="20749">MPTPLPPDLASLSLAEIARLAEESRLPPVESWNPEHCGDSEMRIARDGTWHHQSAPIGRAAMVRLFSTILRREPDGRFVLVTPVEKLDIEVEDAPFTAVEMKAEGQGESMKLAFRLNTGDLLTAGPEHGLRFETREDGPRPYLHVRRGLEALIARPVYYELAEIALANGSTPPGVWSNGAFFALEPQA</sequence>
<dbReference type="Gene3D" id="3.10.540.10">
    <property type="entry name" value="duf1285 like domain"/>
    <property type="match status" value="1"/>
</dbReference>
<name>A0A4S1X877_9SPHN</name>
<dbReference type="Pfam" id="PF06938">
    <property type="entry name" value="DUF1285_N"/>
    <property type="match status" value="1"/>
</dbReference>
<evidence type="ECO:0000313" key="3">
    <source>
        <dbReference type="EMBL" id="TGX52384.1"/>
    </source>
</evidence>
<feature type="domain" description="DUF1285" evidence="2">
    <location>
        <begin position="95"/>
        <end position="184"/>
    </location>
</feature>
<reference evidence="3 4" key="1">
    <citation type="submission" date="2019-04" db="EMBL/GenBank/DDBJ databases">
        <title>Sphingomonas psychrotolerans sp. nov., isolated from soil in the Tianshan Mountains, Xinjiang, China.</title>
        <authorList>
            <person name="Luo Y."/>
            <person name="Sheng H."/>
        </authorList>
    </citation>
    <scope>NUCLEOTIDE SEQUENCE [LARGE SCALE GENOMIC DNA]</scope>
    <source>
        <strain evidence="3 4">ZFGT-11</strain>
    </source>
</reference>
<evidence type="ECO:0000259" key="1">
    <source>
        <dbReference type="Pfam" id="PF06938"/>
    </source>
</evidence>
<dbReference type="PIRSF" id="PIRSF029557">
    <property type="entry name" value="UCP029557"/>
    <property type="match status" value="1"/>
</dbReference>
<protein>
    <submittedName>
        <fullName evidence="3">DUF1285 domain-containing protein</fullName>
    </submittedName>
</protein>
<dbReference type="EMBL" id="SRXT01000006">
    <property type="protein sequence ID" value="TGX52384.1"/>
    <property type="molecule type" value="Genomic_DNA"/>
</dbReference>
<keyword evidence="4" id="KW-1185">Reference proteome</keyword>
<dbReference type="Pfam" id="PF21028">
    <property type="entry name" value="DUF1285_C"/>
    <property type="match status" value="1"/>
</dbReference>
<evidence type="ECO:0000313" key="4">
    <source>
        <dbReference type="Proteomes" id="UP000306147"/>
    </source>
</evidence>
<dbReference type="Proteomes" id="UP000306147">
    <property type="component" value="Unassembled WGS sequence"/>
</dbReference>
<dbReference type="AlphaFoldDB" id="A0A4S1X877"/>
<dbReference type="InterPro" id="IPR048342">
    <property type="entry name" value="DUF1285_C"/>
</dbReference>
<evidence type="ECO:0000259" key="2">
    <source>
        <dbReference type="Pfam" id="PF21028"/>
    </source>
</evidence>
<gene>
    <name evidence="3" type="ORF">E5A73_16465</name>
</gene>